<evidence type="ECO:0000313" key="1">
    <source>
        <dbReference type="EMBL" id="KKL44988.1"/>
    </source>
</evidence>
<dbReference type="AlphaFoldDB" id="A0A0F9C6P2"/>
<protein>
    <submittedName>
        <fullName evidence="1">Uncharacterized protein</fullName>
    </submittedName>
</protein>
<comment type="caution">
    <text evidence="1">The sequence shown here is derived from an EMBL/GenBank/DDBJ whole genome shotgun (WGS) entry which is preliminary data.</text>
</comment>
<name>A0A0F9C6P2_9ZZZZ</name>
<proteinExistence type="predicted"/>
<organism evidence="1">
    <name type="scientific">marine sediment metagenome</name>
    <dbReference type="NCBI Taxonomy" id="412755"/>
    <lineage>
        <taxon>unclassified sequences</taxon>
        <taxon>metagenomes</taxon>
        <taxon>ecological metagenomes</taxon>
    </lineage>
</organism>
<sequence>MCVVVSLLTLLLACGLMVLVVLEPLLALLDGLLAGEEQAAAVQEIQMELDSTVVVLSGVVQVEVAEGA</sequence>
<gene>
    <name evidence="1" type="ORF">LCGC14_2360200</name>
</gene>
<reference evidence="1" key="1">
    <citation type="journal article" date="2015" name="Nature">
        <title>Complex archaea that bridge the gap between prokaryotes and eukaryotes.</title>
        <authorList>
            <person name="Spang A."/>
            <person name="Saw J.H."/>
            <person name="Jorgensen S.L."/>
            <person name="Zaremba-Niedzwiedzka K."/>
            <person name="Martijn J."/>
            <person name="Lind A.E."/>
            <person name="van Eijk R."/>
            <person name="Schleper C."/>
            <person name="Guy L."/>
            <person name="Ettema T.J."/>
        </authorList>
    </citation>
    <scope>NUCLEOTIDE SEQUENCE</scope>
</reference>
<dbReference type="EMBL" id="LAZR01034551">
    <property type="protein sequence ID" value="KKL44988.1"/>
    <property type="molecule type" value="Genomic_DNA"/>
</dbReference>
<accession>A0A0F9C6P2</accession>